<proteinExistence type="inferred from homology"/>
<dbReference type="InterPro" id="IPR001753">
    <property type="entry name" value="Enoyl-CoA_hydra/iso"/>
</dbReference>
<evidence type="ECO:0000313" key="4">
    <source>
        <dbReference type="EMBL" id="SAL01794.1"/>
    </source>
</evidence>
<name>A0A158E4R1_9BURK</name>
<evidence type="ECO:0000313" key="5">
    <source>
        <dbReference type="Proteomes" id="UP000071859"/>
    </source>
</evidence>
<gene>
    <name evidence="4" type="ORF">AWB78_06212</name>
</gene>
<dbReference type="AlphaFoldDB" id="A0A158E4R1"/>
<dbReference type="PANTHER" id="PTHR11941:SF54">
    <property type="entry name" value="ENOYL-COA HYDRATASE, MITOCHONDRIAL"/>
    <property type="match status" value="1"/>
</dbReference>
<dbReference type="InterPro" id="IPR029045">
    <property type="entry name" value="ClpP/crotonase-like_dom_sf"/>
</dbReference>
<keyword evidence="5" id="KW-1185">Reference proteome</keyword>
<dbReference type="NCBIfam" id="NF004781">
    <property type="entry name" value="PRK06127.1"/>
    <property type="match status" value="1"/>
</dbReference>
<protein>
    <submittedName>
        <fullName evidence="4">Short chain enoyl-CoA hydratase</fullName>
    </submittedName>
</protein>
<dbReference type="EMBL" id="FCOX02000046">
    <property type="protein sequence ID" value="SAL01794.1"/>
    <property type="molecule type" value="Genomic_DNA"/>
</dbReference>
<dbReference type="Proteomes" id="UP000071859">
    <property type="component" value="Unassembled WGS sequence"/>
</dbReference>
<dbReference type="CDD" id="cd06558">
    <property type="entry name" value="crotonase-like"/>
    <property type="match status" value="1"/>
</dbReference>
<dbReference type="InterPro" id="IPR014748">
    <property type="entry name" value="Enoyl-CoA_hydra_C"/>
</dbReference>
<sequence length="272" mass="29771">MDGAKSKLILDDDRPGRVRVDINGGVGWIELDNVRKRNAISLAMWRTLKNELDRLRDDDNIRCVVIYGRGEKAFCSGADVAEKQGNDKSTTSADADVALPTLRALQEFSKPTIAMISGYCLGAGAAIALACDLRIVGESASFGIPAARLGLAYYYCLAKRLTEVVGPSKAKEIIFTADRYDANKALRMGLVNEVIRTSELRETVGETALRIARNAPLTVQAAKQAIETAVSDAPIRDIARCNERERACLESEDYAEGRRAFAEKRDPVFQGR</sequence>
<dbReference type="GO" id="GO:0006635">
    <property type="term" value="P:fatty acid beta-oxidation"/>
    <property type="evidence" value="ECO:0007669"/>
    <property type="project" value="TreeGrafter"/>
</dbReference>
<dbReference type="PANTHER" id="PTHR11941">
    <property type="entry name" value="ENOYL-COA HYDRATASE-RELATED"/>
    <property type="match status" value="1"/>
</dbReference>
<evidence type="ECO:0000256" key="2">
    <source>
        <dbReference type="ARBA" id="ARBA00023239"/>
    </source>
</evidence>
<reference evidence="4" key="1">
    <citation type="submission" date="2016-01" db="EMBL/GenBank/DDBJ databases">
        <authorList>
            <person name="Peeters C."/>
        </authorList>
    </citation>
    <scope>NUCLEOTIDE SEQUENCE</scope>
    <source>
        <strain evidence="4">LMG 29321</strain>
    </source>
</reference>
<dbReference type="Gene3D" id="1.10.12.10">
    <property type="entry name" value="Lyase 2-enoyl-coa Hydratase, Chain A, domain 2"/>
    <property type="match status" value="1"/>
</dbReference>
<dbReference type="SUPFAM" id="SSF52096">
    <property type="entry name" value="ClpP/crotonase"/>
    <property type="match status" value="1"/>
</dbReference>
<organism evidence="4 5">
    <name type="scientific">Caballeronia calidae</name>
    <dbReference type="NCBI Taxonomy" id="1777139"/>
    <lineage>
        <taxon>Bacteria</taxon>
        <taxon>Pseudomonadati</taxon>
        <taxon>Pseudomonadota</taxon>
        <taxon>Betaproteobacteria</taxon>
        <taxon>Burkholderiales</taxon>
        <taxon>Burkholderiaceae</taxon>
        <taxon>Caballeronia</taxon>
    </lineage>
</organism>
<dbReference type="InterPro" id="IPR018376">
    <property type="entry name" value="Enoyl-CoA_hyd/isom_CS"/>
</dbReference>
<dbReference type="Pfam" id="PF00378">
    <property type="entry name" value="ECH_1"/>
    <property type="match status" value="1"/>
</dbReference>
<accession>A0A158E4R1</accession>
<dbReference type="PROSITE" id="PS00166">
    <property type="entry name" value="ENOYL_COA_HYDRATASE"/>
    <property type="match status" value="1"/>
</dbReference>
<dbReference type="GO" id="GO:0016829">
    <property type="term" value="F:lyase activity"/>
    <property type="evidence" value="ECO:0007669"/>
    <property type="project" value="UniProtKB-KW"/>
</dbReference>
<evidence type="ECO:0000256" key="1">
    <source>
        <dbReference type="ARBA" id="ARBA00005254"/>
    </source>
</evidence>
<comment type="similarity">
    <text evidence="1 3">Belongs to the enoyl-CoA hydratase/isomerase family.</text>
</comment>
<evidence type="ECO:0000256" key="3">
    <source>
        <dbReference type="RuleBase" id="RU003707"/>
    </source>
</evidence>
<dbReference type="Gene3D" id="3.90.226.10">
    <property type="entry name" value="2-enoyl-CoA Hydratase, Chain A, domain 1"/>
    <property type="match status" value="1"/>
</dbReference>
<comment type="caution">
    <text evidence="4">The sequence shown here is derived from an EMBL/GenBank/DDBJ whole genome shotgun (WGS) entry which is preliminary data.</text>
</comment>
<keyword evidence="2" id="KW-0456">Lyase</keyword>